<keyword evidence="2" id="KW-1185">Reference proteome</keyword>
<name>A0A5C5WXH2_9BACT</name>
<reference evidence="1 2" key="1">
    <citation type="submission" date="2019-02" db="EMBL/GenBank/DDBJ databases">
        <title>Deep-cultivation of Planctomycetes and their phenomic and genomic characterization uncovers novel biology.</title>
        <authorList>
            <person name="Wiegand S."/>
            <person name="Jogler M."/>
            <person name="Boedeker C."/>
            <person name="Pinto D."/>
            <person name="Vollmers J."/>
            <person name="Rivas-Marin E."/>
            <person name="Kohn T."/>
            <person name="Peeters S.H."/>
            <person name="Heuer A."/>
            <person name="Rast P."/>
            <person name="Oberbeckmann S."/>
            <person name="Bunk B."/>
            <person name="Jeske O."/>
            <person name="Meyerdierks A."/>
            <person name="Storesund J.E."/>
            <person name="Kallscheuer N."/>
            <person name="Luecker S."/>
            <person name="Lage O.M."/>
            <person name="Pohl T."/>
            <person name="Merkel B.J."/>
            <person name="Hornburger P."/>
            <person name="Mueller R.-W."/>
            <person name="Bruemmer F."/>
            <person name="Labrenz M."/>
            <person name="Spormann A.M."/>
            <person name="Op Den Camp H."/>
            <person name="Overmann J."/>
            <person name="Amann R."/>
            <person name="Jetten M.S.M."/>
            <person name="Mascher T."/>
            <person name="Medema M.H."/>
            <person name="Devos D.P."/>
            <person name="Kaster A.-K."/>
            <person name="Ovreas L."/>
            <person name="Rohde M."/>
            <person name="Galperin M.Y."/>
            <person name="Jogler C."/>
        </authorList>
    </citation>
    <scope>NUCLEOTIDE SEQUENCE [LARGE SCALE GENOMIC DNA]</scope>
    <source>
        <strain evidence="1 2">Pla22</strain>
    </source>
</reference>
<evidence type="ECO:0000313" key="2">
    <source>
        <dbReference type="Proteomes" id="UP000316598"/>
    </source>
</evidence>
<organism evidence="1 2">
    <name type="scientific">Rubripirellula amarantea</name>
    <dbReference type="NCBI Taxonomy" id="2527999"/>
    <lineage>
        <taxon>Bacteria</taxon>
        <taxon>Pseudomonadati</taxon>
        <taxon>Planctomycetota</taxon>
        <taxon>Planctomycetia</taxon>
        <taxon>Pirellulales</taxon>
        <taxon>Pirellulaceae</taxon>
        <taxon>Rubripirellula</taxon>
    </lineage>
</organism>
<accession>A0A5C5WXH2</accession>
<dbReference type="Proteomes" id="UP000316598">
    <property type="component" value="Unassembled WGS sequence"/>
</dbReference>
<comment type="caution">
    <text evidence="1">The sequence shown here is derived from an EMBL/GenBank/DDBJ whole genome shotgun (WGS) entry which is preliminary data.</text>
</comment>
<gene>
    <name evidence="1" type="ORF">Pla22_24750</name>
</gene>
<protein>
    <submittedName>
        <fullName evidence="1">Uncharacterized protein</fullName>
    </submittedName>
</protein>
<evidence type="ECO:0000313" key="1">
    <source>
        <dbReference type="EMBL" id="TWT54821.1"/>
    </source>
</evidence>
<proteinExistence type="predicted"/>
<dbReference type="AlphaFoldDB" id="A0A5C5WXH2"/>
<sequence length="85" mass="9775">MLPIADNSDQWIEVIGGPFDGYRQQYLSTKNLWLLMSYGLSRMPPCDSEVTVIASNPLWKIRLPVSHCMHSTMVLHSRIIGMRDR</sequence>
<dbReference type="EMBL" id="SJPI01000001">
    <property type="protein sequence ID" value="TWT54821.1"/>
    <property type="molecule type" value="Genomic_DNA"/>
</dbReference>